<evidence type="ECO:0000256" key="2">
    <source>
        <dbReference type="ARBA" id="ARBA00022670"/>
    </source>
</evidence>
<dbReference type="PROSITE" id="PS50240">
    <property type="entry name" value="TRYPSIN_DOM"/>
    <property type="match status" value="1"/>
</dbReference>
<evidence type="ECO:0000313" key="8">
    <source>
        <dbReference type="Proteomes" id="UP001148838"/>
    </source>
</evidence>
<dbReference type="PRINTS" id="PR00722">
    <property type="entry name" value="CHYMOTRYPSIN"/>
</dbReference>
<protein>
    <recommendedName>
        <fullName evidence="6">Peptidase S1 domain-containing protein</fullName>
    </recommendedName>
</protein>
<evidence type="ECO:0000259" key="6">
    <source>
        <dbReference type="PROSITE" id="PS50240"/>
    </source>
</evidence>
<comment type="caution">
    <text evidence="7">The sequence shown here is derived from an EMBL/GenBank/DDBJ whole genome shotgun (WGS) entry which is preliminary data.</text>
</comment>
<evidence type="ECO:0000256" key="5">
    <source>
        <dbReference type="ARBA" id="ARBA00023157"/>
    </source>
</evidence>
<dbReference type="Proteomes" id="UP001148838">
    <property type="component" value="Unassembled WGS sequence"/>
</dbReference>
<dbReference type="InterPro" id="IPR043504">
    <property type="entry name" value="Peptidase_S1_PA_chymotrypsin"/>
</dbReference>
<feature type="domain" description="Peptidase S1" evidence="6">
    <location>
        <begin position="1"/>
        <end position="169"/>
    </location>
</feature>
<dbReference type="PANTHER" id="PTHR24276:SF91">
    <property type="entry name" value="AT26814P-RELATED"/>
    <property type="match status" value="1"/>
</dbReference>
<keyword evidence="3" id="KW-0378">Hydrolase</keyword>
<dbReference type="InterPro" id="IPR001254">
    <property type="entry name" value="Trypsin_dom"/>
</dbReference>
<keyword evidence="5" id="KW-1015">Disulfide bond</keyword>
<dbReference type="InterPro" id="IPR050430">
    <property type="entry name" value="Peptidase_S1"/>
</dbReference>
<dbReference type="Gene3D" id="2.40.10.10">
    <property type="entry name" value="Trypsin-like serine proteases"/>
    <property type="match status" value="1"/>
</dbReference>
<dbReference type="PANTHER" id="PTHR24276">
    <property type="entry name" value="POLYSERASE-RELATED"/>
    <property type="match status" value="1"/>
</dbReference>
<dbReference type="InterPro" id="IPR009003">
    <property type="entry name" value="Peptidase_S1_PA"/>
</dbReference>
<evidence type="ECO:0000256" key="4">
    <source>
        <dbReference type="ARBA" id="ARBA00022825"/>
    </source>
</evidence>
<dbReference type="EMBL" id="JAJSOF020000001">
    <property type="protein sequence ID" value="KAJ4451726.1"/>
    <property type="molecule type" value="Genomic_DNA"/>
</dbReference>
<evidence type="ECO:0000313" key="7">
    <source>
        <dbReference type="EMBL" id="KAJ4451726.1"/>
    </source>
</evidence>
<dbReference type="CDD" id="cd00190">
    <property type="entry name" value="Tryp_SPc"/>
    <property type="match status" value="1"/>
</dbReference>
<keyword evidence="4" id="KW-0720">Serine protease</keyword>
<name>A0ABQ8U129_PERAM</name>
<dbReference type="SUPFAM" id="SSF50494">
    <property type="entry name" value="Trypsin-like serine proteases"/>
    <property type="match status" value="1"/>
</dbReference>
<proteinExistence type="inferred from homology"/>
<dbReference type="InterPro" id="IPR001314">
    <property type="entry name" value="Peptidase_S1A"/>
</dbReference>
<keyword evidence="8" id="KW-1185">Reference proteome</keyword>
<sequence>MIVRAGTNYWNRGGSTRRISKIIIHPRFQTYDYDIALIKVAQPWQFTESIKPIAMTSTPPSVGTCVIVSGWGHLTQGGVSPMHLHHVDVIILDFNVCAHAYRGLTPRMICAGTPYGGKDACQADSGGPLVVGDKLVGIVSWGYGCAQKHYPGVYANVYVLRNWVMSQINMK</sequence>
<dbReference type="Pfam" id="PF00089">
    <property type="entry name" value="Trypsin"/>
    <property type="match status" value="1"/>
</dbReference>
<keyword evidence="2" id="KW-0645">Protease</keyword>
<reference evidence="7 8" key="1">
    <citation type="journal article" date="2022" name="Allergy">
        <title>Genome assembly and annotation of Periplaneta americana reveal a comprehensive cockroach allergen profile.</title>
        <authorList>
            <person name="Wang L."/>
            <person name="Xiong Q."/>
            <person name="Saelim N."/>
            <person name="Wang L."/>
            <person name="Nong W."/>
            <person name="Wan A.T."/>
            <person name="Shi M."/>
            <person name="Liu X."/>
            <person name="Cao Q."/>
            <person name="Hui J.H.L."/>
            <person name="Sookrung N."/>
            <person name="Leung T.F."/>
            <person name="Tungtrongchitr A."/>
            <person name="Tsui S.K.W."/>
        </authorList>
    </citation>
    <scope>NUCLEOTIDE SEQUENCE [LARGE SCALE GENOMIC DNA]</scope>
    <source>
        <strain evidence="7">PWHHKU_190912</strain>
    </source>
</reference>
<dbReference type="SMART" id="SM00020">
    <property type="entry name" value="Tryp_SPc"/>
    <property type="match status" value="1"/>
</dbReference>
<accession>A0ABQ8U129</accession>
<organism evidence="7 8">
    <name type="scientific">Periplaneta americana</name>
    <name type="common">American cockroach</name>
    <name type="synonym">Blatta americana</name>
    <dbReference type="NCBI Taxonomy" id="6978"/>
    <lineage>
        <taxon>Eukaryota</taxon>
        <taxon>Metazoa</taxon>
        <taxon>Ecdysozoa</taxon>
        <taxon>Arthropoda</taxon>
        <taxon>Hexapoda</taxon>
        <taxon>Insecta</taxon>
        <taxon>Pterygota</taxon>
        <taxon>Neoptera</taxon>
        <taxon>Polyneoptera</taxon>
        <taxon>Dictyoptera</taxon>
        <taxon>Blattodea</taxon>
        <taxon>Blattoidea</taxon>
        <taxon>Blattidae</taxon>
        <taxon>Blattinae</taxon>
        <taxon>Periplaneta</taxon>
    </lineage>
</organism>
<gene>
    <name evidence="7" type="ORF">ANN_03196</name>
</gene>
<comment type="similarity">
    <text evidence="1">Belongs to the peptidase S1 family.</text>
</comment>
<evidence type="ECO:0000256" key="1">
    <source>
        <dbReference type="ARBA" id="ARBA00007664"/>
    </source>
</evidence>
<evidence type="ECO:0000256" key="3">
    <source>
        <dbReference type="ARBA" id="ARBA00022801"/>
    </source>
</evidence>